<gene>
    <name evidence="1" type="ORF">KCG45_05275</name>
</gene>
<dbReference type="Proteomes" id="UP000699975">
    <property type="component" value="Unassembled WGS sequence"/>
</dbReference>
<dbReference type="Pfam" id="PF07372">
    <property type="entry name" value="DUF1491"/>
    <property type="match status" value="1"/>
</dbReference>
<comment type="caution">
    <text evidence="1">The sequence shown here is derived from an EMBL/GenBank/DDBJ whole genome shotgun (WGS) entry which is preliminary data.</text>
</comment>
<organism evidence="1 2">
    <name type="scientific">Erythrobacter ani</name>
    <dbReference type="NCBI Taxonomy" id="2827235"/>
    <lineage>
        <taxon>Bacteria</taxon>
        <taxon>Pseudomonadati</taxon>
        <taxon>Pseudomonadota</taxon>
        <taxon>Alphaproteobacteria</taxon>
        <taxon>Sphingomonadales</taxon>
        <taxon>Erythrobacteraceae</taxon>
        <taxon>Erythrobacter/Porphyrobacter group</taxon>
        <taxon>Erythrobacter</taxon>
    </lineage>
</organism>
<sequence length="113" mass="12804">MSASIRLPAHLEIASLIRLAESNGGMATVLSKGERDAGTILVVTMYRGENARLFERMPQLDGSRSFIVTKIEDIENKEEFSEYIARRAQQDPDIWVLEVDIDNPERFIALLPR</sequence>
<protein>
    <submittedName>
        <fullName evidence="1">DUF1491 family protein</fullName>
    </submittedName>
</protein>
<dbReference type="InterPro" id="IPR009964">
    <property type="entry name" value="DUF1491"/>
</dbReference>
<keyword evidence="2" id="KW-1185">Reference proteome</keyword>
<dbReference type="RefSeq" id="WP_218316022.1">
    <property type="nucleotide sequence ID" value="NZ_JAGSPB010000001.1"/>
</dbReference>
<accession>A0ABS6SM61</accession>
<proteinExistence type="predicted"/>
<evidence type="ECO:0000313" key="2">
    <source>
        <dbReference type="Proteomes" id="UP000699975"/>
    </source>
</evidence>
<reference evidence="1 2" key="1">
    <citation type="submission" date="2021-04" db="EMBL/GenBank/DDBJ databases">
        <authorList>
            <person name="Pira H."/>
            <person name="Risdian C."/>
            <person name="Wink J."/>
        </authorList>
    </citation>
    <scope>NUCLEOTIDE SEQUENCE [LARGE SCALE GENOMIC DNA]</scope>
    <source>
        <strain evidence="1 2">WH131</strain>
    </source>
</reference>
<evidence type="ECO:0000313" key="1">
    <source>
        <dbReference type="EMBL" id="MBV7265582.1"/>
    </source>
</evidence>
<name>A0ABS6SM61_9SPHN</name>
<dbReference type="EMBL" id="JAGSPB010000001">
    <property type="protein sequence ID" value="MBV7265582.1"/>
    <property type="molecule type" value="Genomic_DNA"/>
</dbReference>